<feature type="domain" description="Phospholipase A2-like central" evidence="4">
    <location>
        <begin position="43"/>
        <end position="139"/>
    </location>
</feature>
<dbReference type="GO" id="GO:0004623">
    <property type="term" value="F:phospholipase A2 activity"/>
    <property type="evidence" value="ECO:0007669"/>
    <property type="project" value="UniProtKB-EC"/>
</dbReference>
<dbReference type="Proteomes" id="UP000507470">
    <property type="component" value="Unassembled WGS sequence"/>
</dbReference>
<keyword evidence="5" id="KW-0378">Hydrolase</keyword>
<dbReference type="GO" id="GO:0005576">
    <property type="term" value="C:extracellular region"/>
    <property type="evidence" value="ECO:0007669"/>
    <property type="project" value="UniProtKB-SubCell"/>
</dbReference>
<evidence type="ECO:0000313" key="5">
    <source>
        <dbReference type="EMBL" id="CAC5387754.1"/>
    </source>
</evidence>
<dbReference type="PANTHER" id="PTHR12253">
    <property type="entry name" value="RH14732P"/>
    <property type="match status" value="1"/>
</dbReference>
<dbReference type="GO" id="GO:0050482">
    <property type="term" value="P:arachidonate secretion"/>
    <property type="evidence" value="ECO:0007669"/>
    <property type="project" value="InterPro"/>
</dbReference>
<dbReference type="EMBL" id="CACVKT020004035">
    <property type="protein sequence ID" value="CAC5387754.1"/>
    <property type="molecule type" value="Genomic_DNA"/>
</dbReference>
<accession>A0A6J8BY84</accession>
<sequence length="167" mass="18839">MVNIFPTLLIVCLFTGSKASWDVIYPIAVFMYCMHLKNAIDVSDTKWCGKGDRANNYDDLGSLDQLDSCCRTHDYCPISIKPFDTKYGILNIGISTVSSCDCEDDFFNCLKSVDGSQKNDAIAVGISYFNVLHLKCIKKETKCVLKIWGRCVHKSSGYNLFSGRWWT</sequence>
<evidence type="ECO:0000313" key="6">
    <source>
        <dbReference type="Proteomes" id="UP000507470"/>
    </source>
</evidence>
<gene>
    <name evidence="5" type="ORF">MCOR_23047</name>
</gene>
<evidence type="ECO:0000256" key="1">
    <source>
        <dbReference type="ARBA" id="ARBA00004613"/>
    </source>
</evidence>
<protein>
    <submittedName>
        <fullName evidence="5">PLA2G</fullName>
        <ecNumber evidence="5">3.1.1.4</ecNumber>
    </submittedName>
</protein>
<keyword evidence="6" id="KW-1185">Reference proteome</keyword>
<evidence type="ECO:0000256" key="2">
    <source>
        <dbReference type="ARBA" id="ARBA00022525"/>
    </source>
</evidence>
<organism evidence="5 6">
    <name type="scientific">Mytilus coruscus</name>
    <name type="common">Sea mussel</name>
    <dbReference type="NCBI Taxonomy" id="42192"/>
    <lineage>
        <taxon>Eukaryota</taxon>
        <taxon>Metazoa</taxon>
        <taxon>Spiralia</taxon>
        <taxon>Lophotrochozoa</taxon>
        <taxon>Mollusca</taxon>
        <taxon>Bivalvia</taxon>
        <taxon>Autobranchia</taxon>
        <taxon>Pteriomorphia</taxon>
        <taxon>Mytilida</taxon>
        <taxon>Mytiloidea</taxon>
        <taxon>Mytilidae</taxon>
        <taxon>Mytilinae</taxon>
        <taxon>Mytilus</taxon>
    </lineage>
</organism>
<feature type="signal peptide" evidence="3">
    <location>
        <begin position="1"/>
        <end position="19"/>
    </location>
</feature>
<reference evidence="5 6" key="1">
    <citation type="submission" date="2020-06" db="EMBL/GenBank/DDBJ databases">
        <authorList>
            <person name="Li R."/>
            <person name="Bekaert M."/>
        </authorList>
    </citation>
    <scope>NUCLEOTIDE SEQUENCE [LARGE SCALE GENOMIC DNA]</scope>
    <source>
        <strain evidence="6">wild</strain>
    </source>
</reference>
<dbReference type="OrthoDB" id="6075074at2759"/>
<keyword evidence="3" id="KW-0732">Signal</keyword>
<evidence type="ECO:0000256" key="3">
    <source>
        <dbReference type="SAM" id="SignalP"/>
    </source>
</evidence>
<keyword evidence="2" id="KW-0964">Secreted</keyword>
<dbReference type="InterPro" id="IPR016090">
    <property type="entry name" value="PLA2-like_dom"/>
</dbReference>
<dbReference type="GO" id="GO:0006644">
    <property type="term" value="P:phospholipid metabolic process"/>
    <property type="evidence" value="ECO:0007669"/>
    <property type="project" value="InterPro"/>
</dbReference>
<dbReference type="Pfam" id="PF05826">
    <property type="entry name" value="Phospholip_A2_2"/>
    <property type="match status" value="1"/>
</dbReference>
<dbReference type="EC" id="3.1.1.4" evidence="5"/>
<evidence type="ECO:0000259" key="4">
    <source>
        <dbReference type="Pfam" id="PF05826"/>
    </source>
</evidence>
<feature type="chain" id="PRO_5026699664" evidence="3">
    <location>
        <begin position="20"/>
        <end position="167"/>
    </location>
</feature>
<dbReference type="Gene3D" id="1.20.90.10">
    <property type="entry name" value="Phospholipase A2 domain"/>
    <property type="match status" value="1"/>
</dbReference>
<proteinExistence type="predicted"/>
<dbReference type="InterPro" id="IPR033113">
    <property type="entry name" value="PLA2_histidine"/>
</dbReference>
<dbReference type="AlphaFoldDB" id="A0A6J8BY84"/>
<comment type="subcellular location">
    <subcellularLocation>
        <location evidence="1">Secreted</location>
    </subcellularLocation>
</comment>
<dbReference type="SUPFAM" id="SSF48619">
    <property type="entry name" value="Phospholipase A2, PLA2"/>
    <property type="match status" value="1"/>
</dbReference>
<name>A0A6J8BY84_MYTCO</name>
<dbReference type="InterPro" id="IPR036444">
    <property type="entry name" value="PLipase_A2_dom_sf"/>
</dbReference>
<dbReference type="PROSITE" id="PS00118">
    <property type="entry name" value="PA2_HIS"/>
    <property type="match status" value="1"/>
</dbReference>